<protein>
    <recommendedName>
        <fullName evidence="1">Methyltransferase type 11 domain-containing protein</fullName>
    </recommendedName>
</protein>
<dbReference type="EMBL" id="JANBPK010000856">
    <property type="protein sequence ID" value="KAJ2929843.1"/>
    <property type="molecule type" value="Genomic_DNA"/>
</dbReference>
<proteinExistence type="predicted"/>
<reference evidence="2" key="1">
    <citation type="submission" date="2022-06" db="EMBL/GenBank/DDBJ databases">
        <title>Genome Sequence of Candolleomyces eurysporus.</title>
        <authorList>
            <person name="Buettner E."/>
        </authorList>
    </citation>
    <scope>NUCLEOTIDE SEQUENCE</scope>
    <source>
        <strain evidence="2">VTCC 930004</strain>
    </source>
</reference>
<sequence>MSTTTLPANHDFTAANRAFYDENVATFETYPRVKERAARQDRRRHARGLPLRQAVDLPCAYNYNGIGLMCKELYNYSSEIVGLDISPVVVERCNQVFKELGAGEESYAFVANILTDKDILPGKKFDLVFCSNSYHHFDQPEEVTRILGTFLKPGGTLLIINRIQNPDEPPVELKEEHRHFVVRYGFTEEDIKRYCDVAGLDFVSYGKVPPDEQDLDLFIAKVVKPVPK</sequence>
<dbReference type="Gene3D" id="3.40.50.150">
    <property type="entry name" value="Vaccinia Virus protein VP39"/>
    <property type="match status" value="1"/>
</dbReference>
<gene>
    <name evidence="2" type="ORF">H1R20_g7231</name>
</gene>
<dbReference type="GO" id="GO:0008757">
    <property type="term" value="F:S-adenosylmethionine-dependent methyltransferase activity"/>
    <property type="evidence" value="ECO:0007669"/>
    <property type="project" value="InterPro"/>
</dbReference>
<dbReference type="InterPro" id="IPR013216">
    <property type="entry name" value="Methyltransf_11"/>
</dbReference>
<name>A0A9W8MI38_9AGAR</name>
<dbReference type="PANTHER" id="PTHR43861">
    <property type="entry name" value="TRANS-ACONITATE 2-METHYLTRANSFERASE-RELATED"/>
    <property type="match status" value="1"/>
</dbReference>
<dbReference type="InterPro" id="IPR029063">
    <property type="entry name" value="SAM-dependent_MTases_sf"/>
</dbReference>
<feature type="domain" description="Methyltransferase type 11" evidence="1">
    <location>
        <begin position="65"/>
        <end position="159"/>
    </location>
</feature>
<evidence type="ECO:0000259" key="1">
    <source>
        <dbReference type="Pfam" id="PF08241"/>
    </source>
</evidence>
<dbReference type="SUPFAM" id="SSF53335">
    <property type="entry name" value="S-adenosyl-L-methionine-dependent methyltransferases"/>
    <property type="match status" value="1"/>
</dbReference>
<accession>A0A9W8MI38</accession>
<dbReference type="Pfam" id="PF08241">
    <property type="entry name" value="Methyltransf_11"/>
    <property type="match status" value="1"/>
</dbReference>
<keyword evidence="3" id="KW-1185">Reference proteome</keyword>
<feature type="non-terminal residue" evidence="2">
    <location>
        <position position="1"/>
    </location>
</feature>
<dbReference type="AlphaFoldDB" id="A0A9W8MI38"/>
<evidence type="ECO:0000313" key="2">
    <source>
        <dbReference type="EMBL" id="KAJ2929843.1"/>
    </source>
</evidence>
<dbReference type="CDD" id="cd02440">
    <property type="entry name" value="AdoMet_MTases"/>
    <property type="match status" value="1"/>
</dbReference>
<evidence type="ECO:0000313" key="3">
    <source>
        <dbReference type="Proteomes" id="UP001140091"/>
    </source>
</evidence>
<comment type="caution">
    <text evidence="2">The sequence shown here is derived from an EMBL/GenBank/DDBJ whole genome shotgun (WGS) entry which is preliminary data.</text>
</comment>
<organism evidence="2 3">
    <name type="scientific">Candolleomyces eurysporus</name>
    <dbReference type="NCBI Taxonomy" id="2828524"/>
    <lineage>
        <taxon>Eukaryota</taxon>
        <taxon>Fungi</taxon>
        <taxon>Dikarya</taxon>
        <taxon>Basidiomycota</taxon>
        <taxon>Agaricomycotina</taxon>
        <taxon>Agaricomycetes</taxon>
        <taxon>Agaricomycetidae</taxon>
        <taxon>Agaricales</taxon>
        <taxon>Agaricineae</taxon>
        <taxon>Psathyrellaceae</taxon>
        <taxon>Candolleomyces</taxon>
    </lineage>
</organism>
<dbReference type="OrthoDB" id="3647at2759"/>
<dbReference type="Proteomes" id="UP001140091">
    <property type="component" value="Unassembled WGS sequence"/>
</dbReference>